<dbReference type="Pfam" id="PF00620">
    <property type="entry name" value="RhoGAP"/>
    <property type="match status" value="1"/>
</dbReference>
<dbReference type="Gene3D" id="1.10.555.10">
    <property type="entry name" value="Rho GTPase activation protein"/>
    <property type="match status" value="1"/>
</dbReference>
<proteinExistence type="predicted"/>
<dbReference type="Pfam" id="PF16746">
    <property type="entry name" value="BAR_3"/>
    <property type="match status" value="1"/>
</dbReference>
<dbReference type="AlphaFoldDB" id="A0A1Y3E3A7"/>
<accession>A0A1Y3E3A7</accession>
<evidence type="ECO:0000259" key="2">
    <source>
        <dbReference type="PROSITE" id="PS50238"/>
    </source>
</evidence>
<sequence>MLQETEKNFIGPFRKFRIECIGNAIQHERKKYEKSSYKFYQTLEKHLHLSTNKRNDFKEADTALEAEQRQFYRASLDYVCVLQSVQERMKFEFVENLSSFLYSLLTFYHVGHVIHEDFKPYLDHVKYRVQKAKESYYATELETEEFRKKMLRLNSMSHPMEMCAGRVAIKQGYLYLCEKKNLVTSWTKYYCVYQKETRMFAIVPVTQTLIKDIKEAFCQSISFKLKSCIRRASDTIDKRFCFDIISDNDDVLTFQALSLPEPLMTYALHGQFLSASKLDSAKERVEHIHYYVHQLPNENFRMLKLLMHHLKRVAECASQNLMTACNLAVCFGPCVLRAEEETVAAIMDIKFYNLVVEVLIDNCDQVSSTNNSR</sequence>
<dbReference type="SUPFAM" id="SSF50729">
    <property type="entry name" value="PH domain-like"/>
    <property type="match status" value="1"/>
</dbReference>
<dbReference type="SUPFAM" id="SSF103657">
    <property type="entry name" value="BAR/IMD domain-like"/>
    <property type="match status" value="1"/>
</dbReference>
<dbReference type="PANTHER" id="PTHR12552:SF1">
    <property type="entry name" value="RHO GTPASE-ACTIVATING PROTEIN GRAF"/>
    <property type="match status" value="1"/>
</dbReference>
<dbReference type="GO" id="GO:0005737">
    <property type="term" value="C:cytoplasm"/>
    <property type="evidence" value="ECO:0007669"/>
    <property type="project" value="InterPro"/>
</dbReference>
<dbReference type="Proteomes" id="UP000243006">
    <property type="component" value="Unassembled WGS sequence"/>
</dbReference>
<dbReference type="PROSITE" id="PS50238">
    <property type="entry name" value="RHOGAP"/>
    <property type="match status" value="1"/>
</dbReference>
<dbReference type="GO" id="GO:0007165">
    <property type="term" value="P:signal transduction"/>
    <property type="evidence" value="ECO:0007669"/>
    <property type="project" value="InterPro"/>
</dbReference>
<dbReference type="PANTHER" id="PTHR12552">
    <property type="entry name" value="OLIGOPHRENIN 1"/>
    <property type="match status" value="1"/>
</dbReference>
<gene>
    <name evidence="3" type="ORF">D917_04765</name>
</gene>
<dbReference type="InterPro" id="IPR047234">
    <property type="entry name" value="GRAF_fam"/>
</dbReference>
<feature type="domain" description="Rho-GAP" evidence="2">
    <location>
        <begin position="180"/>
        <end position="367"/>
    </location>
</feature>
<dbReference type="GO" id="GO:0005096">
    <property type="term" value="F:GTPase activator activity"/>
    <property type="evidence" value="ECO:0007669"/>
    <property type="project" value="UniProtKB-KW"/>
</dbReference>
<comment type="caution">
    <text evidence="3">The sequence shown here is derived from an EMBL/GenBank/DDBJ whole genome shotgun (WGS) entry which is preliminary data.</text>
</comment>
<dbReference type="EMBL" id="LVZM01024015">
    <property type="protein sequence ID" value="OUC39545.1"/>
    <property type="molecule type" value="Genomic_DNA"/>
</dbReference>
<organism evidence="3 4">
    <name type="scientific">Trichinella nativa</name>
    <dbReference type="NCBI Taxonomy" id="6335"/>
    <lineage>
        <taxon>Eukaryota</taxon>
        <taxon>Metazoa</taxon>
        <taxon>Ecdysozoa</taxon>
        <taxon>Nematoda</taxon>
        <taxon>Enoplea</taxon>
        <taxon>Dorylaimia</taxon>
        <taxon>Trichinellida</taxon>
        <taxon>Trichinellidae</taxon>
        <taxon>Trichinella</taxon>
    </lineage>
</organism>
<dbReference type="SUPFAM" id="SSF48350">
    <property type="entry name" value="GTPase activation domain, GAP"/>
    <property type="match status" value="1"/>
</dbReference>
<dbReference type="InterPro" id="IPR047225">
    <property type="entry name" value="PH_GRAF"/>
</dbReference>
<dbReference type="InterPro" id="IPR027267">
    <property type="entry name" value="AH/BAR_dom_sf"/>
</dbReference>
<evidence type="ECO:0000313" key="4">
    <source>
        <dbReference type="Proteomes" id="UP000243006"/>
    </source>
</evidence>
<keyword evidence="1" id="KW-0343">GTPase activation</keyword>
<dbReference type="CDD" id="cd01249">
    <property type="entry name" value="BAR-PH_GRAF_family"/>
    <property type="match status" value="1"/>
</dbReference>
<evidence type="ECO:0000313" key="3">
    <source>
        <dbReference type="EMBL" id="OUC39545.1"/>
    </source>
</evidence>
<name>A0A1Y3E3A7_9BILA</name>
<dbReference type="InterPro" id="IPR000198">
    <property type="entry name" value="RhoGAP_dom"/>
</dbReference>
<protein>
    <submittedName>
        <fullName evidence="3">Putative RhoGAP domain protein</fullName>
    </submittedName>
</protein>
<dbReference type="InterPro" id="IPR008936">
    <property type="entry name" value="Rho_GTPase_activation_prot"/>
</dbReference>
<dbReference type="InterPro" id="IPR011993">
    <property type="entry name" value="PH-like_dom_sf"/>
</dbReference>
<dbReference type="Gene3D" id="1.20.1270.60">
    <property type="entry name" value="Arfaptin homology (AH) domain/BAR domain"/>
    <property type="match status" value="1"/>
</dbReference>
<dbReference type="Gene3D" id="2.30.29.30">
    <property type="entry name" value="Pleckstrin-homology domain (PH domain)/Phosphotyrosine-binding domain (PTB)"/>
    <property type="match status" value="1"/>
</dbReference>
<dbReference type="InterPro" id="IPR004148">
    <property type="entry name" value="BAR_dom"/>
</dbReference>
<evidence type="ECO:0000256" key="1">
    <source>
        <dbReference type="ARBA" id="ARBA00022468"/>
    </source>
</evidence>
<reference evidence="3 4" key="1">
    <citation type="submission" date="2015-04" db="EMBL/GenBank/DDBJ databases">
        <title>Draft genome of the roundworm Trichinella nativa.</title>
        <authorList>
            <person name="Mitreva M."/>
        </authorList>
    </citation>
    <scope>NUCLEOTIDE SEQUENCE [LARGE SCALE GENOMIC DNA]</scope>
    <source>
        <strain evidence="3 4">ISS45</strain>
    </source>
</reference>
<dbReference type="SMART" id="SM00324">
    <property type="entry name" value="RhoGAP"/>
    <property type="match status" value="1"/>
</dbReference>